<evidence type="ECO:0000256" key="2">
    <source>
        <dbReference type="ARBA" id="ARBA00023125"/>
    </source>
</evidence>
<dbReference type="InterPro" id="IPR011051">
    <property type="entry name" value="RmlC_Cupin_sf"/>
</dbReference>
<dbReference type="EMBL" id="JACOQK010000001">
    <property type="protein sequence ID" value="MBC5787809.1"/>
    <property type="molecule type" value="Genomic_DNA"/>
</dbReference>
<keyword evidence="2" id="KW-0238">DNA-binding</keyword>
<dbReference type="PRINTS" id="PR00032">
    <property type="entry name" value="HTHARAC"/>
</dbReference>
<dbReference type="SUPFAM" id="SSF51182">
    <property type="entry name" value="RmlC-like cupins"/>
    <property type="match status" value="1"/>
</dbReference>
<dbReference type="Proteomes" id="UP000649151">
    <property type="component" value="Unassembled WGS sequence"/>
</dbReference>
<dbReference type="Pfam" id="PF12833">
    <property type="entry name" value="HTH_18"/>
    <property type="match status" value="1"/>
</dbReference>
<evidence type="ECO:0000256" key="3">
    <source>
        <dbReference type="ARBA" id="ARBA00023163"/>
    </source>
</evidence>
<dbReference type="PROSITE" id="PS01124">
    <property type="entry name" value="HTH_ARAC_FAMILY_2"/>
    <property type="match status" value="1"/>
</dbReference>
<dbReference type="PANTHER" id="PTHR43280:SF28">
    <property type="entry name" value="HTH-TYPE TRANSCRIPTIONAL ACTIVATOR RHAS"/>
    <property type="match status" value="1"/>
</dbReference>
<accession>A0ABR7IRN7</accession>
<dbReference type="RefSeq" id="WP_069987281.1">
    <property type="nucleotide sequence ID" value="NZ_JACOQK010000001.1"/>
</dbReference>
<dbReference type="Gene3D" id="2.60.120.10">
    <property type="entry name" value="Jelly Rolls"/>
    <property type="match status" value="1"/>
</dbReference>
<keyword evidence="6" id="KW-1185">Reference proteome</keyword>
<dbReference type="SMART" id="SM00342">
    <property type="entry name" value="HTH_ARAC"/>
    <property type="match status" value="1"/>
</dbReference>
<organism evidence="5 6">
    <name type="scientific">Clostridium facile</name>
    <dbReference type="NCBI Taxonomy" id="2763035"/>
    <lineage>
        <taxon>Bacteria</taxon>
        <taxon>Bacillati</taxon>
        <taxon>Bacillota</taxon>
        <taxon>Clostridia</taxon>
        <taxon>Eubacteriales</taxon>
        <taxon>Clostridiaceae</taxon>
        <taxon>Clostridium</taxon>
    </lineage>
</organism>
<dbReference type="InterPro" id="IPR018060">
    <property type="entry name" value="HTH_AraC"/>
</dbReference>
<sequence>MNLDMYIQKEIQRTQQYNSKNSLKTWIHNQVSQSGFYVVPIEGMLKEGETISVLIHSQDEVPPKQLPYFHNHTYFELIYVYHGTCINRFQDHEIELHQGDILLLNPNVLHAPYIMEPTDCVFNVMLSKKLFETSMMSLLSDNKFLSEFFFNYLYQMNQTRDYIYFPTHHNPSIDETVTGIIYEYINKQPFYIKIMESGLSMLFGLLTRQYAFDHHIEEHIRSKTAVLPDMIAYINEHCKDITLNELEQQFSYSSSYISKLLKKHTGQSFSDLVCKFRLDHACELLQNTNLSMSELSELVGFSDSHYFNKVFKKRFGIAPSQYRKGMQGQNEN</sequence>
<protein>
    <submittedName>
        <fullName evidence="5">AraC family transcriptional regulator</fullName>
    </submittedName>
</protein>
<evidence type="ECO:0000313" key="6">
    <source>
        <dbReference type="Proteomes" id="UP000649151"/>
    </source>
</evidence>
<dbReference type="SUPFAM" id="SSF46689">
    <property type="entry name" value="Homeodomain-like"/>
    <property type="match status" value="1"/>
</dbReference>
<dbReference type="InterPro" id="IPR009057">
    <property type="entry name" value="Homeodomain-like_sf"/>
</dbReference>
<dbReference type="PANTHER" id="PTHR43280">
    <property type="entry name" value="ARAC-FAMILY TRANSCRIPTIONAL REGULATOR"/>
    <property type="match status" value="1"/>
</dbReference>
<name>A0ABR7IRN7_9CLOT</name>
<dbReference type="Pfam" id="PF02311">
    <property type="entry name" value="AraC_binding"/>
    <property type="match status" value="1"/>
</dbReference>
<feature type="domain" description="HTH araC/xylS-type" evidence="4">
    <location>
        <begin position="228"/>
        <end position="325"/>
    </location>
</feature>
<evidence type="ECO:0000259" key="4">
    <source>
        <dbReference type="PROSITE" id="PS01124"/>
    </source>
</evidence>
<dbReference type="InterPro" id="IPR003313">
    <property type="entry name" value="AraC-bd"/>
</dbReference>
<dbReference type="InterPro" id="IPR018062">
    <property type="entry name" value="HTH_AraC-typ_CS"/>
</dbReference>
<dbReference type="InterPro" id="IPR020449">
    <property type="entry name" value="Tscrpt_reg_AraC-type_HTH"/>
</dbReference>
<keyword evidence="3" id="KW-0804">Transcription</keyword>
<dbReference type="Gene3D" id="1.10.10.60">
    <property type="entry name" value="Homeodomain-like"/>
    <property type="match status" value="2"/>
</dbReference>
<proteinExistence type="predicted"/>
<reference evidence="5 6" key="1">
    <citation type="submission" date="2020-08" db="EMBL/GenBank/DDBJ databases">
        <title>Genome public.</title>
        <authorList>
            <person name="Liu C."/>
            <person name="Sun Q."/>
        </authorList>
    </citation>
    <scope>NUCLEOTIDE SEQUENCE [LARGE SCALE GENOMIC DNA]</scope>
    <source>
        <strain evidence="5 6">NSJ-27</strain>
    </source>
</reference>
<dbReference type="InterPro" id="IPR014710">
    <property type="entry name" value="RmlC-like_jellyroll"/>
</dbReference>
<evidence type="ECO:0000256" key="1">
    <source>
        <dbReference type="ARBA" id="ARBA00023015"/>
    </source>
</evidence>
<evidence type="ECO:0000313" key="5">
    <source>
        <dbReference type="EMBL" id="MBC5787809.1"/>
    </source>
</evidence>
<keyword evidence="1" id="KW-0805">Transcription regulation</keyword>
<comment type="caution">
    <text evidence="5">The sequence shown here is derived from an EMBL/GenBank/DDBJ whole genome shotgun (WGS) entry which is preliminary data.</text>
</comment>
<dbReference type="PROSITE" id="PS00041">
    <property type="entry name" value="HTH_ARAC_FAMILY_1"/>
    <property type="match status" value="1"/>
</dbReference>
<gene>
    <name evidence="5" type="ORF">H8Z77_07235</name>
</gene>